<reference evidence="2 3" key="1">
    <citation type="submission" date="2024-04" db="EMBL/GenBank/DDBJ databases">
        <title>whole genome sequencing of Lutimonas vermicola strain IMCC1616.</title>
        <authorList>
            <person name="Bae S.S."/>
        </authorList>
    </citation>
    <scope>NUCLEOTIDE SEQUENCE [LARGE SCALE GENOMIC DNA]</scope>
    <source>
        <strain evidence="2 3">IMCC1616</strain>
    </source>
</reference>
<accession>A0ABU9L4H1</accession>
<dbReference type="Proteomes" id="UP001474120">
    <property type="component" value="Unassembled WGS sequence"/>
</dbReference>
<evidence type="ECO:0000313" key="3">
    <source>
        <dbReference type="Proteomes" id="UP001474120"/>
    </source>
</evidence>
<evidence type="ECO:0000259" key="1">
    <source>
        <dbReference type="Pfam" id="PF22322"/>
    </source>
</evidence>
<comment type="caution">
    <text evidence="2">The sequence shown here is derived from an EMBL/GenBank/DDBJ whole genome shotgun (WGS) entry which is preliminary data.</text>
</comment>
<proteinExistence type="predicted"/>
<dbReference type="EMBL" id="JBCDNA010000003">
    <property type="protein sequence ID" value="MEL4457284.1"/>
    <property type="molecule type" value="Genomic_DNA"/>
</dbReference>
<feature type="domain" description="DUF6973" evidence="1">
    <location>
        <begin position="36"/>
        <end position="162"/>
    </location>
</feature>
<dbReference type="RefSeq" id="WP_342161447.1">
    <property type="nucleotide sequence ID" value="NZ_JBCDNA010000003.1"/>
</dbReference>
<protein>
    <recommendedName>
        <fullName evidence="1">DUF6973 domain-containing protein</fullName>
    </recommendedName>
</protein>
<dbReference type="Pfam" id="PF22322">
    <property type="entry name" value="DUF6973"/>
    <property type="match status" value="1"/>
</dbReference>
<dbReference type="InterPro" id="IPR054246">
    <property type="entry name" value="DUF6973"/>
</dbReference>
<keyword evidence="3" id="KW-1185">Reference proteome</keyword>
<name>A0ABU9L4H1_9FLAO</name>
<gene>
    <name evidence="2" type="ORF">AABB81_15360</name>
</gene>
<sequence length="206" mass="23064">MKTIIFQAVLWSVLTMNSYGHDKRASFWNLSSPEKWWVIWHPFKAKNALEVSLKTLRVTDSILKLGIVGTDISGGRLDAFKHAYWMALLSQRIGEKAAVKLGKAHEKGNYRTFLKGRTEDGSLPDKASSDMDHFNNKAGLDIYRKNPKADETALAALVIKSLLSGELIIIKKQGNTYLTCEGIPIKADTLRGTWENDKCLVPSDEI</sequence>
<evidence type="ECO:0000313" key="2">
    <source>
        <dbReference type="EMBL" id="MEL4457284.1"/>
    </source>
</evidence>
<organism evidence="2 3">
    <name type="scientific">Lutimonas vermicola</name>
    <dbReference type="NCBI Taxonomy" id="414288"/>
    <lineage>
        <taxon>Bacteria</taxon>
        <taxon>Pseudomonadati</taxon>
        <taxon>Bacteroidota</taxon>
        <taxon>Flavobacteriia</taxon>
        <taxon>Flavobacteriales</taxon>
        <taxon>Flavobacteriaceae</taxon>
        <taxon>Lutimonas</taxon>
    </lineage>
</organism>